<dbReference type="PANTHER" id="PTHR38116">
    <property type="entry name" value="CHROMOSOME 7, WHOLE GENOME SHOTGUN SEQUENCE"/>
    <property type="match status" value="1"/>
</dbReference>
<dbReference type="EMBL" id="JAGPXF010000003">
    <property type="protein sequence ID" value="KAH7252027.1"/>
    <property type="molecule type" value="Genomic_DNA"/>
</dbReference>
<comment type="caution">
    <text evidence="3">The sequence shown here is derived from an EMBL/GenBank/DDBJ whole genome shotgun (WGS) entry which is preliminary data.</text>
</comment>
<dbReference type="Pfam" id="PF11905">
    <property type="entry name" value="DUF3425"/>
    <property type="match status" value="1"/>
</dbReference>
<dbReference type="PROSITE" id="PS00036">
    <property type="entry name" value="BZIP_BASIC"/>
    <property type="match status" value="1"/>
</dbReference>
<sequence length="356" mass="40493">MVQERTRASQRSKSASEAAQNGPPLAIKKKVVRRDPEKRRLQNRLAQQTYREKQRKRIEELERRAAGQESDAPGNDAGPLPDTFELVQEFDSDLIGESLSAETINPSYLQTNTGTLVSNSTTDIGSWNSGLFFQDFDQWLTANPICNQNSAAVLFFNCGCPTLHIPNTSREVLLPVIPDPYKNNLQIDIICIVSAMLENCLALGITRSMYCSDDAVSPFYRHNAETDPSSEAIITSVQRVSRTMHFDLRPTRQQIVVNHHPFIDVIPFKDIRDNIIKYMHDIDEDEFFHDSLNHLTCWGSVTGAHTGTPWDSRSWDATEEFLQKWAHIVGGEEGELARNSRWWRSLRGERTVTEIF</sequence>
<dbReference type="InterPro" id="IPR046347">
    <property type="entry name" value="bZIP_sf"/>
</dbReference>
<evidence type="ECO:0000259" key="2">
    <source>
        <dbReference type="PROSITE" id="PS00036"/>
    </source>
</evidence>
<evidence type="ECO:0000256" key="1">
    <source>
        <dbReference type="SAM" id="MobiDB-lite"/>
    </source>
</evidence>
<proteinExistence type="predicted"/>
<dbReference type="OrthoDB" id="5973539at2759"/>
<dbReference type="AlphaFoldDB" id="A0A8K0S2G6"/>
<dbReference type="Gene3D" id="1.20.5.170">
    <property type="match status" value="1"/>
</dbReference>
<protein>
    <recommendedName>
        <fullName evidence="2">BZIP domain-containing protein</fullName>
    </recommendedName>
</protein>
<feature type="compositionally biased region" description="Polar residues" evidence="1">
    <location>
        <begin position="9"/>
        <end position="19"/>
    </location>
</feature>
<dbReference type="PANTHER" id="PTHR38116:SF5">
    <property type="entry name" value="BZIP DOMAIN-CONTAINING PROTEIN"/>
    <property type="match status" value="1"/>
</dbReference>
<feature type="domain" description="BZIP" evidence="2">
    <location>
        <begin position="38"/>
        <end position="53"/>
    </location>
</feature>
<name>A0A8K0S2G6_9HYPO</name>
<evidence type="ECO:0000313" key="4">
    <source>
        <dbReference type="Proteomes" id="UP000813427"/>
    </source>
</evidence>
<dbReference type="GO" id="GO:0003700">
    <property type="term" value="F:DNA-binding transcription factor activity"/>
    <property type="evidence" value="ECO:0007669"/>
    <property type="project" value="InterPro"/>
</dbReference>
<dbReference type="InterPro" id="IPR021833">
    <property type="entry name" value="DUF3425"/>
</dbReference>
<dbReference type="CDD" id="cd14688">
    <property type="entry name" value="bZIP_YAP"/>
    <property type="match status" value="1"/>
</dbReference>
<dbReference type="InterPro" id="IPR004827">
    <property type="entry name" value="bZIP"/>
</dbReference>
<dbReference type="SUPFAM" id="SSF57959">
    <property type="entry name" value="Leucine zipper domain"/>
    <property type="match status" value="1"/>
</dbReference>
<keyword evidence="4" id="KW-1185">Reference proteome</keyword>
<organism evidence="3 4">
    <name type="scientific">Fusarium tricinctum</name>
    <dbReference type="NCBI Taxonomy" id="61284"/>
    <lineage>
        <taxon>Eukaryota</taxon>
        <taxon>Fungi</taxon>
        <taxon>Dikarya</taxon>
        <taxon>Ascomycota</taxon>
        <taxon>Pezizomycotina</taxon>
        <taxon>Sordariomycetes</taxon>
        <taxon>Hypocreomycetidae</taxon>
        <taxon>Hypocreales</taxon>
        <taxon>Nectriaceae</taxon>
        <taxon>Fusarium</taxon>
        <taxon>Fusarium tricinctum species complex</taxon>
    </lineage>
</organism>
<dbReference type="Proteomes" id="UP000813427">
    <property type="component" value="Unassembled WGS sequence"/>
</dbReference>
<evidence type="ECO:0000313" key="3">
    <source>
        <dbReference type="EMBL" id="KAH7252027.1"/>
    </source>
</evidence>
<gene>
    <name evidence="3" type="ORF">BKA59DRAFT_510129</name>
</gene>
<accession>A0A8K0S2G6</accession>
<reference evidence="3" key="1">
    <citation type="journal article" date="2021" name="Nat. Commun.">
        <title>Genetic determinants of endophytism in the Arabidopsis root mycobiome.</title>
        <authorList>
            <person name="Mesny F."/>
            <person name="Miyauchi S."/>
            <person name="Thiergart T."/>
            <person name="Pickel B."/>
            <person name="Atanasova L."/>
            <person name="Karlsson M."/>
            <person name="Huettel B."/>
            <person name="Barry K.W."/>
            <person name="Haridas S."/>
            <person name="Chen C."/>
            <person name="Bauer D."/>
            <person name="Andreopoulos W."/>
            <person name="Pangilinan J."/>
            <person name="LaButti K."/>
            <person name="Riley R."/>
            <person name="Lipzen A."/>
            <person name="Clum A."/>
            <person name="Drula E."/>
            <person name="Henrissat B."/>
            <person name="Kohler A."/>
            <person name="Grigoriev I.V."/>
            <person name="Martin F.M."/>
            <person name="Hacquard S."/>
        </authorList>
    </citation>
    <scope>NUCLEOTIDE SEQUENCE</scope>
    <source>
        <strain evidence="3">MPI-SDFR-AT-0068</strain>
    </source>
</reference>
<feature type="region of interest" description="Disordered" evidence="1">
    <location>
        <begin position="1"/>
        <end position="56"/>
    </location>
</feature>